<evidence type="ECO:0000256" key="3">
    <source>
        <dbReference type="ARBA" id="ARBA00022989"/>
    </source>
</evidence>
<dbReference type="KEGG" id="ngv:CDO52_04300"/>
<evidence type="ECO:0000313" key="8">
    <source>
        <dbReference type="Proteomes" id="UP000215005"/>
    </source>
</evidence>
<dbReference type="RefSeq" id="WP_017620737.1">
    <property type="nucleotide sequence ID" value="NZ_ANBG01000348.1"/>
</dbReference>
<keyword evidence="2 5" id="KW-0812">Transmembrane</keyword>
<dbReference type="Proteomes" id="UP000215005">
    <property type="component" value="Chromosome"/>
</dbReference>
<evidence type="ECO:0000256" key="2">
    <source>
        <dbReference type="ARBA" id="ARBA00022692"/>
    </source>
</evidence>
<evidence type="ECO:0000256" key="5">
    <source>
        <dbReference type="SAM" id="Phobius"/>
    </source>
</evidence>
<dbReference type="Pfam" id="PF06803">
    <property type="entry name" value="DUF1232"/>
    <property type="match status" value="1"/>
</dbReference>
<keyword evidence="4 5" id="KW-0472">Membrane</keyword>
<keyword evidence="8" id="KW-1185">Reference proteome</keyword>
<accession>A0A223S211</accession>
<feature type="domain" description="DUF1232" evidence="6">
    <location>
        <begin position="55"/>
        <end position="91"/>
    </location>
</feature>
<protein>
    <submittedName>
        <fullName evidence="7">DUF1232 domain-containing protein</fullName>
    </submittedName>
</protein>
<dbReference type="AlphaFoldDB" id="A0A223S211"/>
<reference evidence="7 8" key="1">
    <citation type="submission" date="2017-08" db="EMBL/GenBank/DDBJ databases">
        <title>The complete genome sequence of Nocardiopsis gilva YIM 90087.</title>
        <authorList>
            <person name="Yin M."/>
            <person name="Tang S."/>
        </authorList>
    </citation>
    <scope>NUCLEOTIDE SEQUENCE [LARGE SCALE GENOMIC DNA]</scope>
    <source>
        <strain evidence="7 8">YIM 90087</strain>
    </source>
</reference>
<evidence type="ECO:0000256" key="4">
    <source>
        <dbReference type="ARBA" id="ARBA00023136"/>
    </source>
</evidence>
<dbReference type="InterPro" id="IPR010652">
    <property type="entry name" value="DUF1232"/>
</dbReference>
<feature type="transmembrane region" description="Helical" evidence="5">
    <location>
        <begin position="52"/>
        <end position="69"/>
    </location>
</feature>
<evidence type="ECO:0000259" key="6">
    <source>
        <dbReference type="Pfam" id="PF06803"/>
    </source>
</evidence>
<proteinExistence type="predicted"/>
<comment type="subcellular location">
    <subcellularLocation>
        <location evidence="1">Endomembrane system</location>
        <topology evidence="1">Multi-pass membrane protein</topology>
    </subcellularLocation>
</comment>
<gene>
    <name evidence="7" type="ORF">CDO52_04300</name>
</gene>
<name>A0A223S211_9ACTN</name>
<organism evidence="7 8">
    <name type="scientific">Nocardiopsis gilva YIM 90087</name>
    <dbReference type="NCBI Taxonomy" id="1235441"/>
    <lineage>
        <taxon>Bacteria</taxon>
        <taxon>Bacillati</taxon>
        <taxon>Actinomycetota</taxon>
        <taxon>Actinomycetes</taxon>
        <taxon>Streptosporangiales</taxon>
        <taxon>Nocardiopsidaceae</taxon>
        <taxon>Nocardiopsis</taxon>
    </lineage>
</organism>
<dbReference type="EMBL" id="CP022753">
    <property type="protein sequence ID" value="ASU82107.1"/>
    <property type="molecule type" value="Genomic_DNA"/>
</dbReference>
<evidence type="ECO:0000256" key="1">
    <source>
        <dbReference type="ARBA" id="ARBA00004127"/>
    </source>
</evidence>
<sequence>MRKSNRAAAGAAAWQMVHDGTKPGKPSVFARAGAVPRMLGNRVRGQYTELPASRLVMFLVAIAYIVSPVDLVPELLIPILGFADDIGVVIWLTSSLLGETERYLEWEQRSTPYVQGRVVD</sequence>
<dbReference type="OrthoDB" id="5147173at2"/>
<keyword evidence="3 5" id="KW-1133">Transmembrane helix</keyword>
<evidence type="ECO:0000313" key="7">
    <source>
        <dbReference type="EMBL" id="ASU82107.1"/>
    </source>
</evidence>
<dbReference type="GO" id="GO:0012505">
    <property type="term" value="C:endomembrane system"/>
    <property type="evidence" value="ECO:0007669"/>
    <property type="project" value="UniProtKB-SubCell"/>
</dbReference>